<proteinExistence type="predicted"/>
<protein>
    <submittedName>
        <fullName evidence="1">Uncharacterized protein</fullName>
    </submittedName>
</protein>
<dbReference type="Proteomes" id="UP000005317">
    <property type="component" value="Unassembled WGS sequence"/>
</dbReference>
<keyword evidence="2" id="KW-1185">Reference proteome</keyword>
<gene>
    <name evidence="1" type="ORF">Thini_0038</name>
</gene>
<reference evidence="2" key="1">
    <citation type="journal article" date="2011" name="Stand. Genomic Sci.">
        <title>Genome sequence of the filamentous, gliding Thiothrix nivea neotype strain (JP2(T)).</title>
        <authorList>
            <person name="Lapidus A."/>
            <person name="Nolan M."/>
            <person name="Lucas S."/>
            <person name="Glavina Del Rio T."/>
            <person name="Tice H."/>
            <person name="Cheng J.F."/>
            <person name="Tapia R."/>
            <person name="Han C."/>
            <person name="Goodwin L."/>
            <person name="Pitluck S."/>
            <person name="Liolios K."/>
            <person name="Pagani I."/>
            <person name="Ivanova N."/>
            <person name="Huntemann M."/>
            <person name="Mavromatis K."/>
            <person name="Mikhailova N."/>
            <person name="Pati A."/>
            <person name="Chen A."/>
            <person name="Palaniappan K."/>
            <person name="Land M."/>
            <person name="Brambilla E.M."/>
            <person name="Rohde M."/>
            <person name="Abt B."/>
            <person name="Verbarg S."/>
            <person name="Goker M."/>
            <person name="Bristow J."/>
            <person name="Eisen J.A."/>
            <person name="Markowitz V."/>
            <person name="Hugenholtz P."/>
            <person name="Kyrpides N.C."/>
            <person name="Klenk H.P."/>
            <person name="Woyke T."/>
        </authorList>
    </citation>
    <scope>NUCLEOTIDE SEQUENCE [LARGE SCALE GENOMIC DNA]</scope>
    <source>
        <strain evidence="2">ATCC 35100 / DSM 5205 / JP2</strain>
    </source>
</reference>
<sequence length="89" mass="9328">MTNLTIKDLTESTTLDQHTLSSVRGGLNAVISNSQQANQNVAGGFGPIMAINSPVSAPSTVLTENNPITRVDLSSFSLIGSHQNTIFSV</sequence>
<accession>A0A656HJ99</accession>
<name>A0A656HJ99_THINJ</name>
<evidence type="ECO:0000313" key="2">
    <source>
        <dbReference type="Proteomes" id="UP000005317"/>
    </source>
</evidence>
<evidence type="ECO:0000313" key="1">
    <source>
        <dbReference type="EMBL" id="EIJ37051.1"/>
    </source>
</evidence>
<dbReference type="AlphaFoldDB" id="A0A656HJ99"/>
<dbReference type="EMBL" id="JH651381">
    <property type="protein sequence ID" value="EIJ37051.1"/>
    <property type="molecule type" value="Genomic_DNA"/>
</dbReference>
<dbReference type="RefSeq" id="WP_002706514.1">
    <property type="nucleotide sequence ID" value="NZ_JH651381.1"/>
</dbReference>
<organism evidence="1 2">
    <name type="scientific">Thiothrix nivea (strain ATCC 35100 / DSM 5205 / JP2)</name>
    <dbReference type="NCBI Taxonomy" id="870187"/>
    <lineage>
        <taxon>Bacteria</taxon>
        <taxon>Pseudomonadati</taxon>
        <taxon>Pseudomonadota</taxon>
        <taxon>Gammaproteobacteria</taxon>
        <taxon>Thiotrichales</taxon>
        <taxon>Thiotrichaceae</taxon>
        <taxon>Thiothrix</taxon>
    </lineage>
</organism>